<dbReference type="InterPro" id="IPR050844">
    <property type="entry name" value="Coatomer_complex_subunit"/>
</dbReference>
<dbReference type="PANTHER" id="PTHR19876">
    <property type="entry name" value="COATOMER"/>
    <property type="match status" value="1"/>
</dbReference>
<protein>
    <recommendedName>
        <fullName evidence="4">Beta'-coat protein</fullName>
    </recommendedName>
</protein>
<dbReference type="EMBL" id="JABBWG010000024">
    <property type="protein sequence ID" value="KAG1813132.1"/>
    <property type="molecule type" value="Genomic_DNA"/>
</dbReference>
<dbReference type="RefSeq" id="XP_041191006.1">
    <property type="nucleotide sequence ID" value="XM_041341679.1"/>
</dbReference>
<dbReference type="Proteomes" id="UP000807769">
    <property type="component" value="Unassembled WGS sequence"/>
</dbReference>
<dbReference type="SUPFAM" id="SSF50978">
    <property type="entry name" value="WD40 repeat-like"/>
    <property type="match status" value="1"/>
</dbReference>
<dbReference type="InterPro" id="IPR015943">
    <property type="entry name" value="WD40/YVTN_repeat-like_dom_sf"/>
</dbReference>
<dbReference type="InterPro" id="IPR036322">
    <property type="entry name" value="WD40_repeat_dom_sf"/>
</dbReference>
<comment type="subcellular location">
    <subcellularLocation>
        <location evidence="1">Golgi apparatus membrane</location>
        <topology evidence="1">Peripheral membrane protein</topology>
        <orientation evidence="1">Cytoplasmic side</orientation>
    </subcellularLocation>
</comment>
<dbReference type="SMART" id="SM00320">
    <property type="entry name" value="WD40"/>
    <property type="match status" value="3"/>
</dbReference>
<keyword evidence="8" id="KW-1185">Reference proteome</keyword>
<evidence type="ECO:0000313" key="7">
    <source>
        <dbReference type="EMBL" id="KAG1813132.1"/>
    </source>
</evidence>
<dbReference type="Gene3D" id="2.130.10.10">
    <property type="entry name" value="YVTN repeat-like/Quinoprotein amine dehydrogenase"/>
    <property type="match status" value="1"/>
</dbReference>
<feature type="repeat" description="WD" evidence="5">
    <location>
        <begin position="88"/>
        <end position="131"/>
    </location>
</feature>
<evidence type="ECO:0000256" key="1">
    <source>
        <dbReference type="ARBA" id="ARBA00004255"/>
    </source>
</evidence>
<dbReference type="PANTHER" id="PTHR19876:SF2">
    <property type="entry name" value="COATOMER SUBUNIT BETA"/>
    <property type="match status" value="1"/>
</dbReference>
<reference evidence="7" key="1">
    <citation type="journal article" date="2020" name="New Phytol.">
        <title>Comparative genomics reveals dynamic genome evolution in host specialist ectomycorrhizal fungi.</title>
        <authorList>
            <person name="Lofgren L.A."/>
            <person name="Nguyen N.H."/>
            <person name="Vilgalys R."/>
            <person name="Ruytinx J."/>
            <person name="Liao H.L."/>
            <person name="Branco S."/>
            <person name="Kuo A."/>
            <person name="LaButti K."/>
            <person name="Lipzen A."/>
            <person name="Andreopoulos W."/>
            <person name="Pangilinan J."/>
            <person name="Riley R."/>
            <person name="Hundley H."/>
            <person name="Na H."/>
            <person name="Barry K."/>
            <person name="Grigoriev I.V."/>
            <person name="Stajich J.E."/>
            <person name="Kennedy P.G."/>
        </authorList>
    </citation>
    <scope>NUCLEOTIDE SEQUENCE</scope>
    <source>
        <strain evidence="7">MN1</strain>
    </source>
</reference>
<feature type="repeat" description="WD" evidence="5">
    <location>
        <begin position="2"/>
        <end position="34"/>
    </location>
</feature>
<feature type="domain" description="COPA/B second beta-propeller" evidence="6">
    <location>
        <begin position="148"/>
        <end position="307"/>
    </location>
</feature>
<evidence type="ECO:0000259" key="6">
    <source>
        <dbReference type="Pfam" id="PF04053"/>
    </source>
</evidence>
<dbReference type="PROSITE" id="PS50294">
    <property type="entry name" value="WD_REPEATS_REGION"/>
    <property type="match status" value="1"/>
</dbReference>
<keyword evidence="3" id="KW-0677">Repeat</keyword>
<proteinExistence type="predicted"/>
<feature type="repeat" description="WD" evidence="5">
    <location>
        <begin position="45"/>
        <end position="87"/>
    </location>
</feature>
<name>A0A9P7JBP2_9AGAM</name>
<sequence length="318" mass="36577">MLKAHPDYIRCLTVHPTASIMLTGSDDMTIKAWDWDKQWKCIQVYEGHMHYIMNITFNPKDSNTFACACLDWTVKMWSLASPTANFTMDVHDKGINYVDFYPGSDKPYLIMTGDDQTIKIWDYLSKSCMQMMEGHTRSRRSVPQRYFDGEYIIYTVLTWWNKVFGLGTGFTWAGDSNTYAILESKVKLHVFKNFKEHGNAGMKGAGSWAVDAIYGGPVLGTHGKGFVIFWDWESGEIVRHIDVDAKNIFWSMTGTLMAVVSDDSYYILKFDQDAYNSKLEEGMEITDEGVEESFDVIAEISDSMKNQYLWVFIVFERC</sequence>
<evidence type="ECO:0000256" key="3">
    <source>
        <dbReference type="ARBA" id="ARBA00022737"/>
    </source>
</evidence>
<gene>
    <name evidence="7" type="ORF">BJ212DRAFT_1516522</name>
</gene>
<keyword evidence="2 5" id="KW-0853">WD repeat</keyword>
<dbReference type="GO" id="GO:0000139">
    <property type="term" value="C:Golgi membrane"/>
    <property type="evidence" value="ECO:0007669"/>
    <property type="project" value="UniProtKB-SubCell"/>
</dbReference>
<evidence type="ECO:0000313" key="8">
    <source>
        <dbReference type="Proteomes" id="UP000807769"/>
    </source>
</evidence>
<dbReference type="GO" id="GO:0006886">
    <property type="term" value="P:intracellular protein transport"/>
    <property type="evidence" value="ECO:0007669"/>
    <property type="project" value="InterPro"/>
</dbReference>
<dbReference type="InterPro" id="IPR006692">
    <property type="entry name" value="Beta-prop_COPA/B_2nd"/>
</dbReference>
<dbReference type="Pfam" id="PF00400">
    <property type="entry name" value="WD40"/>
    <property type="match status" value="3"/>
</dbReference>
<dbReference type="GO" id="GO:0006890">
    <property type="term" value="P:retrograde vesicle-mediated transport, Golgi to endoplasmic reticulum"/>
    <property type="evidence" value="ECO:0007669"/>
    <property type="project" value="TreeGrafter"/>
</dbReference>
<dbReference type="Pfam" id="PF04053">
    <property type="entry name" value="B-prop_COPA_B_2nd"/>
    <property type="match status" value="1"/>
</dbReference>
<accession>A0A9P7JBP2</accession>
<evidence type="ECO:0000256" key="5">
    <source>
        <dbReference type="PROSITE-ProRule" id="PRU00221"/>
    </source>
</evidence>
<dbReference type="GeneID" id="64635695"/>
<dbReference type="GO" id="GO:0006891">
    <property type="term" value="P:intra-Golgi vesicle-mediated transport"/>
    <property type="evidence" value="ECO:0007669"/>
    <property type="project" value="TreeGrafter"/>
</dbReference>
<dbReference type="GO" id="GO:0030126">
    <property type="term" value="C:COPI vesicle coat"/>
    <property type="evidence" value="ECO:0007669"/>
    <property type="project" value="TreeGrafter"/>
</dbReference>
<dbReference type="OrthoDB" id="2629061at2759"/>
<evidence type="ECO:0000256" key="4">
    <source>
        <dbReference type="ARBA" id="ARBA00032920"/>
    </source>
</evidence>
<organism evidence="7 8">
    <name type="scientific">Suillus subaureus</name>
    <dbReference type="NCBI Taxonomy" id="48587"/>
    <lineage>
        <taxon>Eukaryota</taxon>
        <taxon>Fungi</taxon>
        <taxon>Dikarya</taxon>
        <taxon>Basidiomycota</taxon>
        <taxon>Agaricomycotina</taxon>
        <taxon>Agaricomycetes</taxon>
        <taxon>Agaricomycetidae</taxon>
        <taxon>Boletales</taxon>
        <taxon>Suillineae</taxon>
        <taxon>Suillaceae</taxon>
        <taxon>Suillus</taxon>
    </lineage>
</organism>
<evidence type="ECO:0000256" key="2">
    <source>
        <dbReference type="ARBA" id="ARBA00022574"/>
    </source>
</evidence>
<dbReference type="GO" id="GO:0006888">
    <property type="term" value="P:endoplasmic reticulum to Golgi vesicle-mediated transport"/>
    <property type="evidence" value="ECO:0007669"/>
    <property type="project" value="TreeGrafter"/>
</dbReference>
<comment type="caution">
    <text evidence="7">The sequence shown here is derived from an EMBL/GenBank/DDBJ whole genome shotgun (WGS) entry which is preliminary data.</text>
</comment>
<dbReference type="GO" id="GO:0005198">
    <property type="term" value="F:structural molecule activity"/>
    <property type="evidence" value="ECO:0007669"/>
    <property type="project" value="InterPro"/>
</dbReference>
<dbReference type="AlphaFoldDB" id="A0A9P7JBP2"/>
<dbReference type="PROSITE" id="PS50082">
    <property type="entry name" value="WD_REPEATS_2"/>
    <property type="match status" value="3"/>
</dbReference>
<dbReference type="InterPro" id="IPR001680">
    <property type="entry name" value="WD40_rpt"/>
</dbReference>